<dbReference type="Pfam" id="PF00787">
    <property type="entry name" value="PX"/>
    <property type="match status" value="1"/>
</dbReference>
<feature type="domain" description="PXA" evidence="6">
    <location>
        <begin position="100"/>
        <end position="289"/>
    </location>
</feature>
<feature type="compositionally biased region" description="Low complexity" evidence="2">
    <location>
        <begin position="799"/>
        <end position="811"/>
    </location>
</feature>
<accession>A0A367KLV6</accession>
<dbReference type="InterPro" id="IPR044926">
    <property type="entry name" value="RGS_subdomain_2"/>
</dbReference>
<dbReference type="InterPro" id="IPR016137">
    <property type="entry name" value="RGS"/>
</dbReference>
<organism evidence="7 8">
    <name type="scientific">Rhizopus stolonifer</name>
    <name type="common">Rhizopus nigricans</name>
    <dbReference type="NCBI Taxonomy" id="4846"/>
    <lineage>
        <taxon>Eukaryota</taxon>
        <taxon>Fungi</taxon>
        <taxon>Fungi incertae sedis</taxon>
        <taxon>Mucoromycota</taxon>
        <taxon>Mucoromycotina</taxon>
        <taxon>Mucoromycetes</taxon>
        <taxon>Mucorales</taxon>
        <taxon>Mucorineae</taxon>
        <taxon>Rhizopodaceae</taxon>
        <taxon>Rhizopus</taxon>
    </lineage>
</organism>
<evidence type="ECO:0000256" key="3">
    <source>
        <dbReference type="SAM" id="Phobius"/>
    </source>
</evidence>
<dbReference type="SUPFAM" id="SSF64268">
    <property type="entry name" value="PX domain"/>
    <property type="match status" value="1"/>
</dbReference>
<dbReference type="InterPro" id="IPR013937">
    <property type="entry name" value="Sorting_nexin_C"/>
</dbReference>
<feature type="transmembrane region" description="Helical" evidence="3">
    <location>
        <begin position="12"/>
        <end position="30"/>
    </location>
</feature>
<dbReference type="Gene3D" id="3.30.1520.10">
    <property type="entry name" value="Phox-like domain"/>
    <property type="match status" value="1"/>
</dbReference>
<sequence>MQLVAQGGFSPYMFSFVLLAIVGLLVSVQFSFCSHVWFGLCMLFLLICALLALHTIVLYVYITYMVSPQVHHRIDTFKPLKFVYQSRPQEPNTVEPLSEHEELNTAFNTLLSCLMRDFIQSWYTHISADPSFSNTVDRLIRASASHLAQRLSSADLLHILLNRILPRITFHIAEFRAAEESLRGKSLERSVTQSDELDLLLASRFRQGKLHKALTTSAVTTKPTEMVYLRGLMERVLPLVIDPHELASGPVRVVVREIVSHVVLQPVLDMLADPDFWNQTIDSYLGKAIMEQKMVRQLREVLNRHSTHEIDQVMDVLTQQDTAVDLSFKEENDMAKERKSPLDPSSFSPTSKKSVFGMDRTGKRTFQEFLKIIQEEKNLLDLKRVRNDIQTQIRKKKTLIADRDPEEIVDGEKVQDVMMYINRLGVAKKRVDKRIATLSGEQFDIRKSTTQLFSSRKQSTSQSTVGMGLRDILTNTSGLSYFMEFMDRRGDMVKLQFWLTVEGFNSMVNHPLETFLQDTKMVHDMYFTELAPHRLHVSDTLVYDLKQSIASAEASMTQPSLFSDHVRELGLRLSRIQQHVFWEIEKEHFPYFKRSDLYFKFLSSAPPLHSPDMDTRHSLDESTRYNQKTRPASIHESPRMTPETSSYFEERPRGHQRALSDSIKPKFFSFSNMFGQERPLSVPSSIKSLEDEDEFLMDMVVPNRLVRRNTVDAVEAELRSILDGNTMDTKTEPEEKPTKPTHSVLLLGGSQVKSSTALPVQNVYTLPSWTSSGGTNTISEIEHDSLESMTGNDSKSSTEETSSMTSYSSQTNVHFAPPGDLMLATKVQQLSEEIEKLTAQEAIVDALITKAESQEKLEELRILKKSKTMFRQELQQIQYQKSQYELQESENVLLPQRTQIHITSATIGSDKHGEFALYVIEIQQLGVDGNYASGWIVARRYSEFLALHTKLKELFPAVRWMEFPGRWPFIKLQKPLVETRRVALEKYLRQLVQDKEICASQEFRLFLSQQNIFVNPAEDESSVQHTVMATSTSSASLQSLSSPSVQNLQKSMADDNLQKKPSKGFMHHIYKTVAAGIDDILIGPSMLDLITQRLGEQVMEFSQQESPKMMLQNNYPEVIKEGITRFTEPLCDLFIEMFELKDKTNWLRRQAIVIIIQQILEGTIERKLRETVKYLGSLPMLVFYLNKITDSLWPQGGPFTLKEPRKLEEKLQTREEANRKLSTWLPGNSIYF</sequence>
<feature type="region of interest" description="Disordered" evidence="2">
    <location>
        <begin position="610"/>
        <end position="655"/>
    </location>
</feature>
<feature type="compositionally biased region" description="Polar residues" evidence="2">
    <location>
        <begin position="769"/>
        <end position="779"/>
    </location>
</feature>
<feature type="compositionally biased region" description="Basic and acidic residues" evidence="2">
    <location>
        <begin position="332"/>
        <end position="341"/>
    </location>
</feature>
<evidence type="ECO:0000313" key="8">
    <source>
        <dbReference type="Proteomes" id="UP000253551"/>
    </source>
</evidence>
<dbReference type="OrthoDB" id="120967at2759"/>
<dbReference type="PROSITE" id="PS50132">
    <property type="entry name" value="RGS"/>
    <property type="match status" value="1"/>
</dbReference>
<evidence type="ECO:0000313" key="7">
    <source>
        <dbReference type="EMBL" id="RCI03203.1"/>
    </source>
</evidence>
<dbReference type="Pfam" id="PF00615">
    <property type="entry name" value="RGS"/>
    <property type="match status" value="1"/>
</dbReference>
<evidence type="ECO:0000259" key="5">
    <source>
        <dbReference type="PROSITE" id="PS50195"/>
    </source>
</evidence>
<feature type="region of interest" description="Disordered" evidence="2">
    <location>
        <begin position="332"/>
        <end position="354"/>
    </location>
</feature>
<dbReference type="Proteomes" id="UP000253551">
    <property type="component" value="Unassembled WGS sequence"/>
</dbReference>
<dbReference type="PROSITE" id="PS51207">
    <property type="entry name" value="PXA"/>
    <property type="match status" value="1"/>
</dbReference>
<keyword evidence="3" id="KW-0812">Transmembrane</keyword>
<dbReference type="InterPro" id="IPR003114">
    <property type="entry name" value="Phox_assoc"/>
</dbReference>
<feature type="region of interest" description="Disordered" evidence="2">
    <location>
        <begin position="769"/>
        <end position="813"/>
    </location>
</feature>
<dbReference type="PROSITE" id="PS50195">
    <property type="entry name" value="PX"/>
    <property type="match status" value="1"/>
</dbReference>
<dbReference type="InterPro" id="IPR001683">
    <property type="entry name" value="PX_dom"/>
</dbReference>
<feature type="domain" description="PX" evidence="5">
    <location>
        <begin position="896"/>
        <end position="1014"/>
    </location>
</feature>
<dbReference type="SMART" id="SM00313">
    <property type="entry name" value="PXA"/>
    <property type="match status" value="1"/>
</dbReference>
<dbReference type="InterPro" id="IPR036305">
    <property type="entry name" value="RGS_sf"/>
</dbReference>
<name>A0A367KLV6_RHIST</name>
<dbReference type="EMBL" id="PJQM01001106">
    <property type="protein sequence ID" value="RCI03203.1"/>
    <property type="molecule type" value="Genomic_DNA"/>
</dbReference>
<keyword evidence="3" id="KW-0472">Membrane</keyword>
<dbReference type="STRING" id="4846.A0A367KLV6"/>
<dbReference type="SMART" id="SM00315">
    <property type="entry name" value="RGS"/>
    <property type="match status" value="1"/>
</dbReference>
<reference evidence="7 8" key="1">
    <citation type="journal article" date="2018" name="G3 (Bethesda)">
        <title>Phylogenetic and Phylogenomic Definition of Rhizopus Species.</title>
        <authorList>
            <person name="Gryganskyi A.P."/>
            <person name="Golan J."/>
            <person name="Dolatabadi S."/>
            <person name="Mondo S."/>
            <person name="Robb S."/>
            <person name="Idnurm A."/>
            <person name="Muszewska A."/>
            <person name="Steczkiewicz K."/>
            <person name="Masonjones S."/>
            <person name="Liao H.L."/>
            <person name="Gajdeczka M.T."/>
            <person name="Anike F."/>
            <person name="Vuek A."/>
            <person name="Anishchenko I.M."/>
            <person name="Voigt K."/>
            <person name="de Hoog G.S."/>
            <person name="Smith M.E."/>
            <person name="Heitman J."/>
            <person name="Vilgalys R."/>
            <person name="Stajich J.E."/>
        </authorList>
    </citation>
    <scope>NUCLEOTIDE SEQUENCE [LARGE SCALE GENOMIC DNA]</scope>
    <source>
        <strain evidence="7 8">LSU 92-RS-03</strain>
    </source>
</reference>
<keyword evidence="3" id="KW-1133">Transmembrane helix</keyword>
<dbReference type="Pfam" id="PF02194">
    <property type="entry name" value="PXA"/>
    <property type="match status" value="1"/>
</dbReference>
<comment type="caution">
    <text evidence="7">The sequence shown here is derived from an EMBL/GenBank/DDBJ whole genome shotgun (WGS) entry which is preliminary data.</text>
</comment>
<dbReference type="AlphaFoldDB" id="A0A367KLV6"/>
<keyword evidence="8" id="KW-1185">Reference proteome</keyword>
<feature type="compositionally biased region" description="Basic and acidic residues" evidence="2">
    <location>
        <begin position="611"/>
        <end position="623"/>
    </location>
</feature>
<gene>
    <name evidence="7" type="primary">MDM1_2</name>
    <name evidence="7" type="ORF">CU098_008689</name>
</gene>
<dbReference type="SUPFAM" id="SSF48097">
    <property type="entry name" value="Regulator of G-protein signaling, RGS"/>
    <property type="match status" value="1"/>
</dbReference>
<feature type="domain" description="RGS" evidence="4">
    <location>
        <begin position="468"/>
        <end position="602"/>
    </location>
</feature>
<evidence type="ECO:0000259" key="4">
    <source>
        <dbReference type="PROSITE" id="PS50132"/>
    </source>
</evidence>
<dbReference type="Gene3D" id="1.10.167.10">
    <property type="entry name" value="Regulator of G-protein Signalling 4, domain 2"/>
    <property type="match status" value="1"/>
</dbReference>
<dbReference type="InterPro" id="IPR036871">
    <property type="entry name" value="PX_dom_sf"/>
</dbReference>
<comment type="similarity">
    <text evidence="1">Belongs to the sorting nexin family.</text>
</comment>
<dbReference type="PANTHER" id="PTHR22775">
    <property type="entry name" value="SORTING NEXIN"/>
    <property type="match status" value="1"/>
</dbReference>
<feature type="transmembrane region" description="Helical" evidence="3">
    <location>
        <begin position="37"/>
        <end position="62"/>
    </location>
</feature>
<dbReference type="GO" id="GO:0035091">
    <property type="term" value="F:phosphatidylinositol binding"/>
    <property type="evidence" value="ECO:0007669"/>
    <property type="project" value="InterPro"/>
</dbReference>
<feature type="compositionally biased region" description="Polar residues" evidence="2">
    <location>
        <begin position="343"/>
        <end position="353"/>
    </location>
</feature>
<evidence type="ECO:0000256" key="1">
    <source>
        <dbReference type="ARBA" id="ARBA00010883"/>
    </source>
</evidence>
<proteinExistence type="inferred from homology"/>
<dbReference type="Pfam" id="PF08628">
    <property type="entry name" value="Nexin_C"/>
    <property type="match status" value="1"/>
</dbReference>
<evidence type="ECO:0000256" key="2">
    <source>
        <dbReference type="SAM" id="MobiDB-lite"/>
    </source>
</evidence>
<dbReference type="SMART" id="SM00312">
    <property type="entry name" value="PX"/>
    <property type="match status" value="1"/>
</dbReference>
<evidence type="ECO:0000259" key="6">
    <source>
        <dbReference type="PROSITE" id="PS51207"/>
    </source>
</evidence>
<dbReference type="PANTHER" id="PTHR22775:SF3">
    <property type="entry name" value="SORTING NEXIN-13"/>
    <property type="match status" value="1"/>
</dbReference>
<protein>
    <submittedName>
        <fullName evidence="7">Intermediate filament protein</fullName>
    </submittedName>
</protein>